<protein>
    <submittedName>
        <fullName evidence="3">DUF3099 domain-containing protein</fullName>
    </submittedName>
</protein>
<feature type="region of interest" description="Disordered" evidence="1">
    <location>
        <begin position="1"/>
        <end position="26"/>
    </location>
</feature>
<feature type="region of interest" description="Disordered" evidence="1">
    <location>
        <begin position="117"/>
        <end position="165"/>
    </location>
</feature>
<feature type="compositionally biased region" description="Acidic residues" evidence="1">
    <location>
        <begin position="1"/>
        <end position="11"/>
    </location>
</feature>
<dbReference type="InterPro" id="IPR021449">
    <property type="entry name" value="DUF3099"/>
</dbReference>
<keyword evidence="2" id="KW-1133">Transmembrane helix</keyword>
<feature type="transmembrane region" description="Helical" evidence="2">
    <location>
        <begin position="85"/>
        <end position="105"/>
    </location>
</feature>
<keyword evidence="2" id="KW-0812">Transmembrane</keyword>
<dbReference type="EMBL" id="CP046884">
    <property type="protein sequence ID" value="QNQ90362.1"/>
    <property type="molecule type" value="Genomic_DNA"/>
</dbReference>
<organism evidence="3 4">
    <name type="scientific">Corynebacterium poyangense</name>
    <dbReference type="NCBI Taxonomy" id="2684405"/>
    <lineage>
        <taxon>Bacteria</taxon>
        <taxon>Bacillati</taxon>
        <taxon>Actinomycetota</taxon>
        <taxon>Actinomycetes</taxon>
        <taxon>Mycobacteriales</taxon>
        <taxon>Corynebacteriaceae</taxon>
        <taxon>Corynebacterium</taxon>
    </lineage>
</organism>
<gene>
    <name evidence="3" type="ORF">GP475_06720</name>
</gene>
<dbReference type="Pfam" id="PF11298">
    <property type="entry name" value="DUF3099"/>
    <property type="match status" value="1"/>
</dbReference>
<dbReference type="Proteomes" id="UP000516320">
    <property type="component" value="Chromosome"/>
</dbReference>
<evidence type="ECO:0000256" key="2">
    <source>
        <dbReference type="SAM" id="Phobius"/>
    </source>
</evidence>
<accession>A0A7H0SP87</accession>
<sequence length="165" mass="19013">MNEETIDDVPEEPDHTNATSRQPDRPAFRWGISKRRAQLITDARRSPQEDLKHRERLYAWIQLSRIPLIILALLTYWWLGNMWLSASLFLISIPLPWIAVVFANLRGEPRDKRAPKVYKPALAREQHNPQLSPPQRPSLAPPPEHSDNLPIIIDHSEPSDPEGQS</sequence>
<keyword evidence="4" id="KW-1185">Reference proteome</keyword>
<dbReference type="RefSeq" id="WP_187973677.1">
    <property type="nucleotide sequence ID" value="NZ_CP046884.1"/>
</dbReference>
<keyword evidence="2" id="KW-0472">Membrane</keyword>
<feature type="transmembrane region" description="Helical" evidence="2">
    <location>
        <begin position="57"/>
        <end position="79"/>
    </location>
</feature>
<proteinExistence type="predicted"/>
<feature type="compositionally biased region" description="Pro residues" evidence="1">
    <location>
        <begin position="131"/>
        <end position="143"/>
    </location>
</feature>
<dbReference type="KEGG" id="cpoy:GP475_06720"/>
<reference evidence="3 4" key="1">
    <citation type="submission" date="2019-12" db="EMBL/GenBank/DDBJ databases">
        <title>Corynebacterium sp. nov., isolated from feces of the Anser Albifrons in China.</title>
        <authorList>
            <person name="Liu Q."/>
        </authorList>
    </citation>
    <scope>NUCLEOTIDE SEQUENCE [LARGE SCALE GENOMIC DNA]</scope>
    <source>
        <strain evidence="3 4">4H37-19</strain>
    </source>
</reference>
<name>A0A7H0SP87_9CORY</name>
<evidence type="ECO:0000313" key="4">
    <source>
        <dbReference type="Proteomes" id="UP000516320"/>
    </source>
</evidence>
<evidence type="ECO:0000256" key="1">
    <source>
        <dbReference type="SAM" id="MobiDB-lite"/>
    </source>
</evidence>
<dbReference type="AlphaFoldDB" id="A0A7H0SP87"/>
<evidence type="ECO:0000313" key="3">
    <source>
        <dbReference type="EMBL" id="QNQ90362.1"/>
    </source>
</evidence>